<evidence type="ECO:0000256" key="5">
    <source>
        <dbReference type="ARBA" id="ARBA00022692"/>
    </source>
</evidence>
<reference evidence="10 11" key="1">
    <citation type="submission" date="2020-10" db="EMBL/GenBank/DDBJ databases">
        <title>Ca. Dormibacterota MAGs.</title>
        <authorList>
            <person name="Montgomery K."/>
        </authorList>
    </citation>
    <scope>NUCLEOTIDE SEQUENCE [LARGE SCALE GENOMIC DNA]</scope>
    <source>
        <strain evidence="10">SC8812_S17_18</strain>
    </source>
</reference>
<feature type="transmembrane region" description="Helical" evidence="8">
    <location>
        <begin position="124"/>
        <end position="141"/>
    </location>
</feature>
<organism evidence="10 11">
    <name type="scientific">Candidatus Aeolococcus gillhamiae</name>
    <dbReference type="NCBI Taxonomy" id="3127015"/>
    <lineage>
        <taxon>Bacteria</taxon>
        <taxon>Bacillati</taxon>
        <taxon>Candidatus Dormiibacterota</taxon>
        <taxon>Candidatus Dormibacteria</taxon>
        <taxon>Candidatus Aeolococcales</taxon>
        <taxon>Candidatus Aeolococcaceae</taxon>
        <taxon>Candidatus Aeolococcus</taxon>
    </lineage>
</organism>
<dbReference type="SUPFAM" id="SSF103481">
    <property type="entry name" value="Multidrug resistance efflux transporter EmrE"/>
    <property type="match status" value="2"/>
</dbReference>
<dbReference type="Pfam" id="PF00892">
    <property type="entry name" value="EamA"/>
    <property type="match status" value="1"/>
</dbReference>
<gene>
    <name evidence="10" type="primary">rarD</name>
    <name evidence="10" type="ORF">JF886_06225</name>
</gene>
<feature type="transmembrane region" description="Helical" evidence="8">
    <location>
        <begin position="211"/>
        <end position="230"/>
    </location>
</feature>
<evidence type="ECO:0000256" key="2">
    <source>
        <dbReference type="ARBA" id="ARBA00007362"/>
    </source>
</evidence>
<dbReference type="GO" id="GO:0005886">
    <property type="term" value="C:plasma membrane"/>
    <property type="evidence" value="ECO:0007669"/>
    <property type="project" value="UniProtKB-SubCell"/>
</dbReference>
<comment type="subcellular location">
    <subcellularLocation>
        <location evidence="1">Cell membrane</location>
        <topology evidence="1">Multi-pass membrane protein</topology>
    </subcellularLocation>
</comment>
<dbReference type="InterPro" id="IPR000620">
    <property type="entry name" value="EamA_dom"/>
</dbReference>
<evidence type="ECO:0000256" key="3">
    <source>
        <dbReference type="ARBA" id="ARBA00022448"/>
    </source>
</evidence>
<evidence type="ECO:0000256" key="8">
    <source>
        <dbReference type="SAM" id="Phobius"/>
    </source>
</evidence>
<evidence type="ECO:0000313" key="11">
    <source>
        <dbReference type="Proteomes" id="UP000606991"/>
    </source>
</evidence>
<evidence type="ECO:0000313" key="10">
    <source>
        <dbReference type="EMBL" id="MBJ7594451.1"/>
    </source>
</evidence>
<dbReference type="InterPro" id="IPR037185">
    <property type="entry name" value="EmrE-like"/>
</dbReference>
<dbReference type="PANTHER" id="PTHR22911:SF137">
    <property type="entry name" value="SOLUTE CARRIER FAMILY 35 MEMBER G2-RELATED"/>
    <property type="match status" value="1"/>
</dbReference>
<evidence type="ECO:0000256" key="1">
    <source>
        <dbReference type="ARBA" id="ARBA00004651"/>
    </source>
</evidence>
<feature type="transmembrane region" description="Helical" evidence="8">
    <location>
        <begin position="31"/>
        <end position="54"/>
    </location>
</feature>
<dbReference type="AlphaFoldDB" id="A0A934K1I2"/>
<dbReference type="PANTHER" id="PTHR22911">
    <property type="entry name" value="ACYL-MALONYL CONDENSING ENZYME-RELATED"/>
    <property type="match status" value="1"/>
</dbReference>
<feature type="transmembrane region" description="Helical" evidence="8">
    <location>
        <begin position="242"/>
        <end position="260"/>
    </location>
</feature>
<evidence type="ECO:0000256" key="7">
    <source>
        <dbReference type="ARBA" id="ARBA00023136"/>
    </source>
</evidence>
<evidence type="ECO:0000256" key="4">
    <source>
        <dbReference type="ARBA" id="ARBA00022475"/>
    </source>
</evidence>
<feature type="transmembrane region" description="Helical" evidence="8">
    <location>
        <begin position="7"/>
        <end position="25"/>
    </location>
</feature>
<keyword evidence="5 8" id="KW-0812">Transmembrane</keyword>
<feature type="transmembrane region" description="Helical" evidence="8">
    <location>
        <begin position="69"/>
        <end position="88"/>
    </location>
</feature>
<dbReference type="RefSeq" id="WP_337310664.1">
    <property type="nucleotide sequence ID" value="NZ_JAEKNS010000068.1"/>
</dbReference>
<keyword evidence="3" id="KW-0813">Transport</keyword>
<dbReference type="InterPro" id="IPR004626">
    <property type="entry name" value="RarD"/>
</dbReference>
<sequence>MTRARRGLLSGVAAYVLWGLFPLYWPLLEPAGALEILACRIVLSLVVVALLLAVRRELRGLRRLNRGTLLRLCLAGVIVAVNWGAYIWGVNNGHVVETSLGYFINPLLTVALGVILLHERLRRLQWAAVALGAVAVLILSVDYGRPPWLALFLAFSFAAYGLIKKRIRASAPEGLFIEAAALTVPALIVLGVLAGTGGATWVGPAATPGHLLLLIAAGPATAIPLLFFAAAATRLPLSTLGLLQYVTPVMQFAIGVLVRHEPLPPALLGGFALVWLALALLTMDAARHRTRMPSSVAHPEVLDVEGGATPRYRSTSPSSSR</sequence>
<proteinExistence type="inferred from homology"/>
<comment type="caution">
    <text evidence="10">The sequence shown here is derived from an EMBL/GenBank/DDBJ whole genome shotgun (WGS) entry which is preliminary data.</text>
</comment>
<dbReference type="EMBL" id="JAEKNS010000068">
    <property type="protein sequence ID" value="MBJ7594451.1"/>
    <property type="molecule type" value="Genomic_DNA"/>
</dbReference>
<feature type="transmembrane region" description="Helical" evidence="8">
    <location>
        <begin position="147"/>
        <end position="163"/>
    </location>
</feature>
<feature type="transmembrane region" description="Helical" evidence="8">
    <location>
        <begin position="100"/>
        <end position="117"/>
    </location>
</feature>
<dbReference type="Proteomes" id="UP000606991">
    <property type="component" value="Unassembled WGS sequence"/>
</dbReference>
<name>A0A934K1I2_9BACT</name>
<dbReference type="NCBIfam" id="TIGR00688">
    <property type="entry name" value="rarD"/>
    <property type="match status" value="1"/>
</dbReference>
<feature type="transmembrane region" description="Helical" evidence="8">
    <location>
        <begin position="175"/>
        <end position="199"/>
    </location>
</feature>
<protein>
    <submittedName>
        <fullName evidence="10">EamA family transporter RarD</fullName>
    </submittedName>
</protein>
<feature type="transmembrane region" description="Helical" evidence="8">
    <location>
        <begin position="266"/>
        <end position="286"/>
    </location>
</feature>
<evidence type="ECO:0000256" key="6">
    <source>
        <dbReference type="ARBA" id="ARBA00022989"/>
    </source>
</evidence>
<keyword evidence="6 8" id="KW-1133">Transmembrane helix</keyword>
<keyword evidence="7 8" id="KW-0472">Membrane</keyword>
<accession>A0A934K1I2</accession>
<evidence type="ECO:0000259" key="9">
    <source>
        <dbReference type="Pfam" id="PF00892"/>
    </source>
</evidence>
<comment type="similarity">
    <text evidence="2">Belongs to the EamA transporter family.</text>
</comment>
<keyword evidence="4" id="KW-1003">Cell membrane</keyword>
<feature type="domain" description="EamA" evidence="9">
    <location>
        <begin position="6"/>
        <end position="140"/>
    </location>
</feature>